<dbReference type="EMBL" id="JAVRRL010000003">
    <property type="protein sequence ID" value="KAK5118073.1"/>
    <property type="molecule type" value="Genomic_DNA"/>
</dbReference>
<gene>
    <name evidence="2" type="ORF">LTR62_004119</name>
</gene>
<feature type="compositionally biased region" description="Polar residues" evidence="1">
    <location>
        <begin position="107"/>
        <end position="134"/>
    </location>
</feature>
<dbReference type="AlphaFoldDB" id="A0AAN7YN78"/>
<feature type="region of interest" description="Disordered" evidence="1">
    <location>
        <begin position="1029"/>
        <end position="1061"/>
    </location>
</feature>
<organism evidence="2 3">
    <name type="scientific">Meristemomyces frigidus</name>
    <dbReference type="NCBI Taxonomy" id="1508187"/>
    <lineage>
        <taxon>Eukaryota</taxon>
        <taxon>Fungi</taxon>
        <taxon>Dikarya</taxon>
        <taxon>Ascomycota</taxon>
        <taxon>Pezizomycotina</taxon>
        <taxon>Dothideomycetes</taxon>
        <taxon>Dothideomycetidae</taxon>
        <taxon>Mycosphaerellales</taxon>
        <taxon>Teratosphaeriaceae</taxon>
        <taxon>Meristemomyces</taxon>
    </lineage>
</organism>
<proteinExistence type="predicted"/>
<sequence>MHRKASTTPLLEAPGPTNPDPDVCSPAHDALQSTLDNGVTVKKKNSWLNIGASFRKGASAVKGAFDFVRGDSTAAEEPQPAQSTPVPTSKEAIGEQVQPLTPKRSVQRYNTFSPKAATSSLRNHFPRPTSQGGNRNEFVDGGGASPIGPDQIVAHGQDDIRKTPHRRRISLSGTLGSIRSRRSNRATSLRKMEACDGDTAPILPAPSSPITIPSAAQYLSLNLSPAGMMTPPFGNEQRRDSKTDNADFTKEITRGLPDDRGICVPEELEASTRLRELHQATMSELTLALPPSAMSRDWHGLALEGPATPMPGTNVPLELGVDIGETSPVFERSVETPGNVGGHDDHALRHMCSLDALAQSSHDGAQLDGANDSTDALALTAQLSHATHEHQKTWNQGTMGFFDTASTNVAQVFGQPPDHNQVVKLEASPVESLSDGSTPLADSGLIPAPLDIPQRPRPRRDCLSAATTISIIPPDMDMPCVLIPPVNDRDIHHGDVERWAKDQLHKDATNEELRDLDWPCSLGSAHSGIHTALSALSGPPSPTRSLDLPFRTKYQVSYADSPNFRTSFSHETDIGPKIVESSVLGEFQRDGLISTDVPGSRSYAVAELGPSLTAQNQVILDGDQTLEQLHSASVPDDTSSVTTDYDEFKGQLFFPENPITIDFPNYDYNSGPNNQYNDIDCPSPVAPLHNDAFSGSANSVPLVPVLARAVNNSQDSSPASQRSNIGRTDVGRLMYRFTVNNWFGGPFEEVGPGATSPSQHLDDSLDGRSDSTETAVTIGDPFTDELGTLPSMGDKVDFELKRSDRNSRYNTLQTACVPGRASSRPQSAEYTFGEDDLKASGVTLDRGKHSKEIESSRADSFGYYDDHSTETDPPITFRFVCSAPSNGDAILAGAAELGAVDSSSPAKGQKFWEDRVAYRGQTKDAHFGSFDRKMEAPGDSVETSSPSCLTDWERQNFQNSVPPHAPQSTVPQRELRSPASNPASKQSGGSEQRSSSPGLHNTHFDSSPISPRKAQSHNKFEILFDHADMASSPTPEPEQSGTAKALSPLSAAEANSRNRVVSNDTLDGTLALFSEREEAARVCARDPCYEADSSEDAISESKVRETLARGNEPVKIEYGV</sequence>
<feature type="region of interest" description="Disordered" evidence="1">
    <location>
        <begin position="748"/>
        <end position="772"/>
    </location>
</feature>
<feature type="compositionally biased region" description="Polar residues" evidence="1">
    <location>
        <begin position="957"/>
        <end position="971"/>
    </location>
</feature>
<feature type="region of interest" description="Disordered" evidence="1">
    <location>
        <begin position="433"/>
        <end position="458"/>
    </location>
</feature>
<feature type="region of interest" description="Disordered" evidence="1">
    <location>
        <begin position="1"/>
        <end position="23"/>
    </location>
</feature>
<feature type="compositionally biased region" description="Polar residues" evidence="1">
    <location>
        <begin position="978"/>
        <end position="1009"/>
    </location>
</feature>
<feature type="region of interest" description="Disordered" evidence="1">
    <location>
        <begin position="957"/>
        <end position="1014"/>
    </location>
</feature>
<comment type="caution">
    <text evidence="2">The sequence shown here is derived from an EMBL/GenBank/DDBJ whole genome shotgun (WGS) entry which is preliminary data.</text>
</comment>
<evidence type="ECO:0000313" key="3">
    <source>
        <dbReference type="Proteomes" id="UP001310890"/>
    </source>
</evidence>
<feature type="compositionally biased region" description="Basic and acidic residues" evidence="1">
    <location>
        <begin position="760"/>
        <end position="771"/>
    </location>
</feature>
<reference evidence="2" key="1">
    <citation type="submission" date="2023-08" db="EMBL/GenBank/DDBJ databases">
        <title>Black Yeasts Isolated from many extreme environments.</title>
        <authorList>
            <person name="Coleine C."/>
            <person name="Stajich J.E."/>
            <person name="Selbmann L."/>
        </authorList>
    </citation>
    <scope>NUCLEOTIDE SEQUENCE</scope>
    <source>
        <strain evidence="2">CCFEE 5401</strain>
    </source>
</reference>
<name>A0AAN7YN78_9PEZI</name>
<feature type="region of interest" description="Disordered" evidence="1">
    <location>
        <begin position="72"/>
        <end position="149"/>
    </location>
</feature>
<dbReference type="Proteomes" id="UP001310890">
    <property type="component" value="Unassembled WGS sequence"/>
</dbReference>
<evidence type="ECO:0000313" key="2">
    <source>
        <dbReference type="EMBL" id="KAK5118073.1"/>
    </source>
</evidence>
<accession>A0AAN7YN78</accession>
<evidence type="ECO:0000256" key="1">
    <source>
        <dbReference type="SAM" id="MobiDB-lite"/>
    </source>
</evidence>
<feature type="compositionally biased region" description="Polar residues" evidence="1">
    <location>
        <begin position="1031"/>
        <end position="1042"/>
    </location>
</feature>
<protein>
    <submittedName>
        <fullName evidence="2">Uncharacterized protein</fullName>
    </submittedName>
</protein>